<feature type="compositionally biased region" description="Low complexity" evidence="1">
    <location>
        <begin position="170"/>
        <end position="182"/>
    </location>
</feature>
<comment type="caution">
    <text evidence="2">The sequence shown here is derived from an EMBL/GenBank/DDBJ whole genome shotgun (WGS) entry which is preliminary data.</text>
</comment>
<name>A0A813GLY9_POLGL</name>
<evidence type="ECO:0000313" key="2">
    <source>
        <dbReference type="EMBL" id="CAE8625121.1"/>
    </source>
</evidence>
<sequence length="637" mass="70312">MSDSLKEHAVNAVQTAKMTGHLSDAEEMPRGIHASSQKQSPEVHTGVAHCSDSAFESKKDPATAICSDFDGVGGYSYFRIFCHLMGQHLQRKLERHEVVIDYEMDSQNHHMCVLQLPSLQGVRFSSGKAYPTRAFAKHRALVNALSALLQVPLPAPGSHRTPTSDLQALSMMDDGGSQSESGQSSLLPLLFGCMAQHMQRPPRSRDIAFTFLLDSEANYRCAVTLRALGGLQFSTKKTYLSKRNAKCATIMHACSVLIKAKTGYTRASTKNESLLLECMAKHMQRSPMEEDLDFCLNLDSNKAWQCVITLHALGDQQFSNPKPSTSKQNAKICAILYACKILSGNDAKFAKANKQDSHLLACLAKHMQRAPLNQDVEFRYVLYPNKLWRCVISFHALGGLEVSTPKLQGFRKNAKSLAISRACTILLQTNSEFANAKSKQESRLLACLAKHMLRAPVEADVEFRHALCSNNAWRCIITLKALGGLQFSTPIPQRYRHQAKAVAISNACAVLMTMETAGSVVLKTDAFYINANSKLESRLLACLAKHIHREPIAEDMELHYVMFSDNTWRCVITLTSLGGLQVSSLKPQKRKDNAFSGAISRACTFLMKTDSIVAEASSDQDLFPVAMPTCAHPALTR</sequence>
<dbReference type="EMBL" id="CAJNNV010028583">
    <property type="protein sequence ID" value="CAE8625121.1"/>
    <property type="molecule type" value="Genomic_DNA"/>
</dbReference>
<feature type="region of interest" description="Disordered" evidence="1">
    <location>
        <begin position="156"/>
        <end position="182"/>
    </location>
</feature>
<protein>
    <submittedName>
        <fullName evidence="2">Uncharacterized protein</fullName>
    </submittedName>
</protein>
<dbReference type="AlphaFoldDB" id="A0A813GLY9"/>
<gene>
    <name evidence="2" type="ORF">PGLA1383_LOCUS42157</name>
</gene>
<proteinExistence type="predicted"/>
<organism evidence="2 3">
    <name type="scientific">Polarella glacialis</name>
    <name type="common">Dinoflagellate</name>
    <dbReference type="NCBI Taxonomy" id="89957"/>
    <lineage>
        <taxon>Eukaryota</taxon>
        <taxon>Sar</taxon>
        <taxon>Alveolata</taxon>
        <taxon>Dinophyceae</taxon>
        <taxon>Suessiales</taxon>
        <taxon>Suessiaceae</taxon>
        <taxon>Polarella</taxon>
    </lineage>
</organism>
<reference evidence="2" key="1">
    <citation type="submission" date="2021-02" db="EMBL/GenBank/DDBJ databases">
        <authorList>
            <person name="Dougan E. K."/>
            <person name="Rhodes N."/>
            <person name="Thang M."/>
            <person name="Chan C."/>
        </authorList>
    </citation>
    <scope>NUCLEOTIDE SEQUENCE</scope>
</reference>
<accession>A0A813GLY9</accession>
<dbReference type="Proteomes" id="UP000654075">
    <property type="component" value="Unassembled WGS sequence"/>
</dbReference>
<keyword evidence="3" id="KW-1185">Reference proteome</keyword>
<evidence type="ECO:0000313" key="3">
    <source>
        <dbReference type="Proteomes" id="UP000654075"/>
    </source>
</evidence>
<evidence type="ECO:0000256" key="1">
    <source>
        <dbReference type="SAM" id="MobiDB-lite"/>
    </source>
</evidence>